<evidence type="ECO:0000256" key="1">
    <source>
        <dbReference type="ARBA" id="ARBA00012513"/>
    </source>
</evidence>
<dbReference type="GO" id="GO:0005524">
    <property type="term" value="F:ATP binding"/>
    <property type="evidence" value="ECO:0007669"/>
    <property type="project" value="UniProtKB-UniRule"/>
</dbReference>
<evidence type="ECO:0000259" key="10">
    <source>
        <dbReference type="PROSITE" id="PS50011"/>
    </source>
</evidence>
<dbReference type="SMART" id="SM00220">
    <property type="entry name" value="S_TKc"/>
    <property type="match status" value="1"/>
</dbReference>
<organism evidence="11 12">
    <name type="scientific">Paenibacillus graminis</name>
    <dbReference type="NCBI Taxonomy" id="189425"/>
    <lineage>
        <taxon>Bacteria</taxon>
        <taxon>Bacillati</taxon>
        <taxon>Bacillota</taxon>
        <taxon>Bacilli</taxon>
        <taxon>Bacillales</taxon>
        <taxon>Paenibacillaceae</taxon>
        <taxon>Paenibacillus</taxon>
    </lineage>
</organism>
<dbReference type="Gene3D" id="1.10.510.10">
    <property type="entry name" value="Transferase(Phosphotransferase) domain 1"/>
    <property type="match status" value="1"/>
</dbReference>
<dbReference type="PROSITE" id="PS00108">
    <property type="entry name" value="PROTEIN_KINASE_ST"/>
    <property type="match status" value="1"/>
</dbReference>
<dbReference type="GO" id="GO:0004674">
    <property type="term" value="F:protein serine/threonine kinase activity"/>
    <property type="evidence" value="ECO:0007669"/>
    <property type="project" value="UniProtKB-KW"/>
</dbReference>
<sequence>MEFATKLKAGLILGDRYRIARKIGIGGMSHVFLAEDLRLPGKCWAVKESIDKGEAYGDIQAEAELLISLNHPLLPGMVDFFPPDGEGYCYLVMDYIEGVTLSEYLLVNPGPLPAICILRYAKQLLNVLQYLHGHHPPIVHRDMKPGNIMLTGRDELMLIDLGIARRLKKVGNEDTEKLGTAGFAAPEQYGGGQSGPVSDLYGLGALLLYMATGGQFSRWQPGLEDKLRPGLPDAMIPVIRRLLRQHPEERYPNAEAVLRALEPIEAQAGTTSGPQYRPSPSAAHPAKRKAAVVALLGTAPGLGTTHTSLAAVTFLSRSGAAAWVDYHPASAVYERICNLLDRPEEAHDHGAGGSPLVWKGVHYYKRPPEGDISSLLRGTYRFVILDLGTAGYAGAVEEFAASDIPLLVASGADWRLEDTLHWLARSGLVPQPNWRVCLPLSGQAAAGLLGAALGGVTVHTLPYQQDPFQQKGKLAETLERLLKEYTPERMFAKRNGIFRKK</sequence>
<dbReference type="InterPro" id="IPR000719">
    <property type="entry name" value="Prot_kinase_dom"/>
</dbReference>
<protein>
    <recommendedName>
        <fullName evidence="1">non-specific serine/threonine protein kinase</fullName>
        <ecNumber evidence="1">2.7.11.1</ecNumber>
    </recommendedName>
</protein>
<evidence type="ECO:0000256" key="3">
    <source>
        <dbReference type="ARBA" id="ARBA00022679"/>
    </source>
</evidence>
<evidence type="ECO:0000313" key="12">
    <source>
        <dbReference type="Proteomes" id="UP000029500"/>
    </source>
</evidence>
<dbReference type="RefSeq" id="WP_042266894.1">
    <property type="nucleotide sequence ID" value="NZ_CP009287.1"/>
</dbReference>
<dbReference type="OrthoDB" id="9788659at2"/>
<keyword evidence="6 9" id="KW-0067">ATP-binding</keyword>
<accession>A0A089M5X3</accession>
<dbReference type="InterPro" id="IPR008271">
    <property type="entry name" value="Ser/Thr_kinase_AS"/>
</dbReference>
<gene>
    <name evidence="11" type="ORF">PGRAT_17365</name>
</gene>
<name>A0A089M5X3_9BACL</name>
<evidence type="ECO:0000256" key="8">
    <source>
        <dbReference type="ARBA" id="ARBA00048679"/>
    </source>
</evidence>
<dbReference type="PANTHER" id="PTHR24363">
    <property type="entry name" value="SERINE/THREONINE PROTEIN KINASE"/>
    <property type="match status" value="1"/>
</dbReference>
<reference evidence="11 12" key="1">
    <citation type="submission" date="2014-08" db="EMBL/GenBank/DDBJ databases">
        <title>Comparative genomics of the Paenibacillus odorifer group.</title>
        <authorList>
            <person name="den Bakker H.C."/>
            <person name="Tsai Y.-C."/>
            <person name="Martin N."/>
            <person name="Korlach J."/>
            <person name="Wiedmann M."/>
        </authorList>
    </citation>
    <scope>NUCLEOTIDE SEQUENCE [LARGE SCALE GENOMIC DNA]</scope>
    <source>
        <strain evidence="11 12">DSM 15220</strain>
    </source>
</reference>
<dbReference type="EC" id="2.7.11.1" evidence="1"/>
<dbReference type="eggNOG" id="COG0515">
    <property type="taxonomic scope" value="Bacteria"/>
</dbReference>
<feature type="binding site" evidence="9">
    <location>
        <position position="47"/>
    </location>
    <ligand>
        <name>ATP</name>
        <dbReference type="ChEBI" id="CHEBI:30616"/>
    </ligand>
</feature>
<dbReference type="EMBL" id="CP009287">
    <property type="protein sequence ID" value="AIQ69201.1"/>
    <property type="molecule type" value="Genomic_DNA"/>
</dbReference>
<keyword evidence="4 9" id="KW-0547">Nucleotide-binding</keyword>
<dbReference type="PROSITE" id="PS00107">
    <property type="entry name" value="PROTEIN_KINASE_ATP"/>
    <property type="match status" value="1"/>
</dbReference>
<evidence type="ECO:0000256" key="5">
    <source>
        <dbReference type="ARBA" id="ARBA00022777"/>
    </source>
</evidence>
<comment type="catalytic activity">
    <reaction evidence="8">
        <text>L-seryl-[protein] + ATP = O-phospho-L-seryl-[protein] + ADP + H(+)</text>
        <dbReference type="Rhea" id="RHEA:17989"/>
        <dbReference type="Rhea" id="RHEA-COMP:9863"/>
        <dbReference type="Rhea" id="RHEA-COMP:11604"/>
        <dbReference type="ChEBI" id="CHEBI:15378"/>
        <dbReference type="ChEBI" id="CHEBI:29999"/>
        <dbReference type="ChEBI" id="CHEBI:30616"/>
        <dbReference type="ChEBI" id="CHEBI:83421"/>
        <dbReference type="ChEBI" id="CHEBI:456216"/>
        <dbReference type="EC" id="2.7.11.1"/>
    </reaction>
</comment>
<keyword evidence="2" id="KW-0723">Serine/threonine-protein kinase</keyword>
<evidence type="ECO:0000256" key="4">
    <source>
        <dbReference type="ARBA" id="ARBA00022741"/>
    </source>
</evidence>
<comment type="catalytic activity">
    <reaction evidence="7">
        <text>L-threonyl-[protein] + ATP = O-phospho-L-threonyl-[protein] + ADP + H(+)</text>
        <dbReference type="Rhea" id="RHEA:46608"/>
        <dbReference type="Rhea" id="RHEA-COMP:11060"/>
        <dbReference type="Rhea" id="RHEA-COMP:11605"/>
        <dbReference type="ChEBI" id="CHEBI:15378"/>
        <dbReference type="ChEBI" id="CHEBI:30013"/>
        <dbReference type="ChEBI" id="CHEBI:30616"/>
        <dbReference type="ChEBI" id="CHEBI:61977"/>
        <dbReference type="ChEBI" id="CHEBI:456216"/>
        <dbReference type="EC" id="2.7.11.1"/>
    </reaction>
</comment>
<dbReference type="AlphaFoldDB" id="A0A089M5X3"/>
<dbReference type="Gene3D" id="3.30.200.20">
    <property type="entry name" value="Phosphorylase Kinase, domain 1"/>
    <property type="match status" value="1"/>
</dbReference>
<dbReference type="CDD" id="cd14014">
    <property type="entry name" value="STKc_PknB_like"/>
    <property type="match status" value="1"/>
</dbReference>
<dbReference type="InterPro" id="IPR011009">
    <property type="entry name" value="Kinase-like_dom_sf"/>
</dbReference>
<keyword evidence="12" id="KW-1185">Reference proteome</keyword>
<keyword evidence="3" id="KW-0808">Transferase</keyword>
<dbReference type="PROSITE" id="PS50011">
    <property type="entry name" value="PROTEIN_KINASE_DOM"/>
    <property type="match status" value="1"/>
</dbReference>
<dbReference type="Proteomes" id="UP000029500">
    <property type="component" value="Chromosome"/>
</dbReference>
<proteinExistence type="predicted"/>
<keyword evidence="5" id="KW-0418">Kinase</keyword>
<evidence type="ECO:0000256" key="7">
    <source>
        <dbReference type="ARBA" id="ARBA00047899"/>
    </source>
</evidence>
<dbReference type="HOGENOM" id="CLU_038253_0_0_9"/>
<dbReference type="InterPro" id="IPR017441">
    <property type="entry name" value="Protein_kinase_ATP_BS"/>
</dbReference>
<dbReference type="KEGG" id="pgm:PGRAT_17365"/>
<dbReference type="Pfam" id="PF00069">
    <property type="entry name" value="Pkinase"/>
    <property type="match status" value="1"/>
</dbReference>
<evidence type="ECO:0000256" key="6">
    <source>
        <dbReference type="ARBA" id="ARBA00022840"/>
    </source>
</evidence>
<dbReference type="SUPFAM" id="SSF56112">
    <property type="entry name" value="Protein kinase-like (PK-like)"/>
    <property type="match status" value="1"/>
</dbReference>
<evidence type="ECO:0000256" key="9">
    <source>
        <dbReference type="PROSITE-ProRule" id="PRU10141"/>
    </source>
</evidence>
<dbReference type="STRING" id="189425.PGRAT_17365"/>
<feature type="domain" description="Protein kinase" evidence="10">
    <location>
        <begin position="17"/>
        <end position="265"/>
    </location>
</feature>
<evidence type="ECO:0000313" key="11">
    <source>
        <dbReference type="EMBL" id="AIQ69201.1"/>
    </source>
</evidence>
<dbReference type="PANTHER" id="PTHR24363:SF0">
    <property type="entry name" value="SERINE_THREONINE KINASE LIKE DOMAIN CONTAINING 1"/>
    <property type="match status" value="1"/>
</dbReference>
<evidence type="ECO:0000256" key="2">
    <source>
        <dbReference type="ARBA" id="ARBA00022527"/>
    </source>
</evidence>